<keyword evidence="1" id="KW-0472">Membrane</keyword>
<dbReference type="Proteomes" id="UP001620405">
    <property type="component" value="Unassembled WGS sequence"/>
</dbReference>
<sequence length="73" mass="8169">MRWLLLCATLLSWALCFTRHSPGAMGFWLLIGMIGAIATTLAFAQARIAANAQPDLRIELMRKSLDRDKPPQQ</sequence>
<keyword evidence="3" id="KW-1185">Reference proteome</keyword>
<accession>A0ABW8IQ18</accession>
<name>A0ABW8IQ18_9GAMM</name>
<dbReference type="EMBL" id="JADIKG010000008">
    <property type="protein sequence ID" value="MFK2872031.1"/>
    <property type="molecule type" value="Genomic_DNA"/>
</dbReference>
<evidence type="ECO:0000256" key="1">
    <source>
        <dbReference type="SAM" id="Phobius"/>
    </source>
</evidence>
<feature type="transmembrane region" description="Helical" evidence="1">
    <location>
        <begin position="26"/>
        <end position="44"/>
    </location>
</feature>
<evidence type="ECO:0000313" key="3">
    <source>
        <dbReference type="Proteomes" id="UP001620405"/>
    </source>
</evidence>
<protein>
    <submittedName>
        <fullName evidence="2">Uncharacterized protein</fullName>
    </submittedName>
</protein>
<reference evidence="2 3" key="1">
    <citation type="submission" date="2020-10" db="EMBL/GenBank/DDBJ databases">
        <title>Phylogeny of dyella-like bacteria.</title>
        <authorList>
            <person name="Fu J."/>
        </authorList>
    </citation>
    <scope>NUCLEOTIDE SEQUENCE [LARGE SCALE GENOMIC DNA]</scope>
    <source>
        <strain evidence="2 3">DHOB07</strain>
    </source>
</reference>
<gene>
    <name evidence="2" type="ORF">ISP13_00700</name>
</gene>
<keyword evidence="1" id="KW-0812">Transmembrane</keyword>
<comment type="caution">
    <text evidence="2">The sequence shown here is derived from an EMBL/GenBank/DDBJ whole genome shotgun (WGS) entry which is preliminary data.</text>
</comment>
<evidence type="ECO:0000313" key="2">
    <source>
        <dbReference type="EMBL" id="MFK2872031.1"/>
    </source>
</evidence>
<dbReference type="RefSeq" id="WP_284402168.1">
    <property type="nucleotide sequence ID" value="NZ_BSNQ01000009.1"/>
</dbReference>
<proteinExistence type="predicted"/>
<keyword evidence="1" id="KW-1133">Transmembrane helix</keyword>
<organism evidence="2 3">
    <name type="scientific">Dyella lipolytica</name>
    <dbReference type="NCBI Taxonomy" id="1867835"/>
    <lineage>
        <taxon>Bacteria</taxon>
        <taxon>Pseudomonadati</taxon>
        <taxon>Pseudomonadota</taxon>
        <taxon>Gammaproteobacteria</taxon>
        <taxon>Lysobacterales</taxon>
        <taxon>Rhodanobacteraceae</taxon>
        <taxon>Dyella</taxon>
    </lineage>
</organism>